<comment type="caution">
    <text evidence="1">The sequence shown here is derived from an EMBL/GenBank/DDBJ whole genome shotgun (WGS) entry which is preliminary data.</text>
</comment>
<organism evidence="1 2">
    <name type="scientific">Mycena albidolilacea</name>
    <dbReference type="NCBI Taxonomy" id="1033008"/>
    <lineage>
        <taxon>Eukaryota</taxon>
        <taxon>Fungi</taxon>
        <taxon>Dikarya</taxon>
        <taxon>Basidiomycota</taxon>
        <taxon>Agaricomycotina</taxon>
        <taxon>Agaricomycetes</taxon>
        <taxon>Agaricomycetidae</taxon>
        <taxon>Agaricales</taxon>
        <taxon>Marasmiineae</taxon>
        <taxon>Mycenaceae</taxon>
        <taxon>Mycena</taxon>
    </lineage>
</organism>
<accession>A0AAD7EIQ2</accession>
<reference evidence="1" key="1">
    <citation type="submission" date="2023-03" db="EMBL/GenBank/DDBJ databases">
        <title>Massive genome expansion in bonnet fungi (Mycena s.s.) driven by repeated elements and novel gene families across ecological guilds.</title>
        <authorList>
            <consortium name="Lawrence Berkeley National Laboratory"/>
            <person name="Harder C.B."/>
            <person name="Miyauchi S."/>
            <person name="Viragh M."/>
            <person name="Kuo A."/>
            <person name="Thoen E."/>
            <person name="Andreopoulos B."/>
            <person name="Lu D."/>
            <person name="Skrede I."/>
            <person name="Drula E."/>
            <person name="Henrissat B."/>
            <person name="Morin E."/>
            <person name="Kohler A."/>
            <person name="Barry K."/>
            <person name="LaButti K."/>
            <person name="Morin E."/>
            <person name="Salamov A."/>
            <person name="Lipzen A."/>
            <person name="Mereny Z."/>
            <person name="Hegedus B."/>
            <person name="Baldrian P."/>
            <person name="Stursova M."/>
            <person name="Weitz H."/>
            <person name="Taylor A."/>
            <person name="Grigoriev I.V."/>
            <person name="Nagy L.G."/>
            <person name="Martin F."/>
            <person name="Kauserud H."/>
        </authorList>
    </citation>
    <scope>NUCLEOTIDE SEQUENCE</scope>
    <source>
        <strain evidence="1">CBHHK002</strain>
    </source>
</reference>
<dbReference type="Proteomes" id="UP001218218">
    <property type="component" value="Unassembled WGS sequence"/>
</dbReference>
<dbReference type="EMBL" id="JARIHO010000038">
    <property type="protein sequence ID" value="KAJ7328757.1"/>
    <property type="molecule type" value="Genomic_DNA"/>
</dbReference>
<gene>
    <name evidence="1" type="ORF">DFH08DRAFT_815530</name>
</gene>
<sequence>MFPRTTISNRISEGHDLDLNECNGCWFWWSRYPRISTTGRYYPIARDDFRAVTSRNADTIWHTAIGLALITARPCVGDEYRSRFTASANRFQISTTGDIWDKALVLQTMGLGVSARGVNTRSKEIHLNHLYFRQFWPVVFSRRKRAREEGFRTLKDGKKERSAKAREELGEVRSGTGRHEIRKRQDLYFRIGPWGKRMPLRLRLTVERRANQGWR</sequence>
<proteinExistence type="predicted"/>
<evidence type="ECO:0000313" key="2">
    <source>
        <dbReference type="Proteomes" id="UP001218218"/>
    </source>
</evidence>
<evidence type="ECO:0000313" key="1">
    <source>
        <dbReference type="EMBL" id="KAJ7328757.1"/>
    </source>
</evidence>
<dbReference type="AlphaFoldDB" id="A0AAD7EIQ2"/>
<keyword evidence="2" id="KW-1185">Reference proteome</keyword>
<protein>
    <submittedName>
        <fullName evidence="1">Uncharacterized protein</fullName>
    </submittedName>
</protein>
<name>A0AAD7EIQ2_9AGAR</name>